<proteinExistence type="predicted"/>
<dbReference type="EMBL" id="CAJVQB010154260">
    <property type="protein sequence ID" value="CAG8855889.1"/>
    <property type="molecule type" value="Genomic_DNA"/>
</dbReference>
<sequence length="41" mass="4621">LVLIKGLSFKIQPRCLDASNSSLRHVFDSHDIKLSTVGFDY</sequence>
<accession>A0ABN7XKV3</accession>
<evidence type="ECO:0000313" key="2">
    <source>
        <dbReference type="Proteomes" id="UP000789901"/>
    </source>
</evidence>
<comment type="caution">
    <text evidence="1">The sequence shown here is derived from an EMBL/GenBank/DDBJ whole genome shotgun (WGS) entry which is preliminary data.</text>
</comment>
<gene>
    <name evidence="1" type="ORF">GMARGA_LOCUS44710</name>
</gene>
<reference evidence="1 2" key="1">
    <citation type="submission" date="2021-06" db="EMBL/GenBank/DDBJ databases">
        <authorList>
            <person name="Kallberg Y."/>
            <person name="Tangrot J."/>
            <person name="Rosling A."/>
        </authorList>
    </citation>
    <scope>NUCLEOTIDE SEQUENCE [LARGE SCALE GENOMIC DNA]</scope>
    <source>
        <strain evidence="1 2">120-4 pot B 10/14</strain>
    </source>
</reference>
<dbReference type="Proteomes" id="UP000789901">
    <property type="component" value="Unassembled WGS sequence"/>
</dbReference>
<organism evidence="1 2">
    <name type="scientific">Gigaspora margarita</name>
    <dbReference type="NCBI Taxonomy" id="4874"/>
    <lineage>
        <taxon>Eukaryota</taxon>
        <taxon>Fungi</taxon>
        <taxon>Fungi incertae sedis</taxon>
        <taxon>Mucoromycota</taxon>
        <taxon>Glomeromycotina</taxon>
        <taxon>Glomeromycetes</taxon>
        <taxon>Diversisporales</taxon>
        <taxon>Gigasporaceae</taxon>
        <taxon>Gigaspora</taxon>
    </lineage>
</organism>
<protein>
    <submittedName>
        <fullName evidence="1">20096_t:CDS:1</fullName>
    </submittedName>
</protein>
<name>A0ABN7XKV3_GIGMA</name>
<keyword evidence="2" id="KW-1185">Reference proteome</keyword>
<evidence type="ECO:0000313" key="1">
    <source>
        <dbReference type="EMBL" id="CAG8855889.1"/>
    </source>
</evidence>
<feature type="non-terminal residue" evidence="1">
    <location>
        <position position="41"/>
    </location>
</feature>
<feature type="non-terminal residue" evidence="1">
    <location>
        <position position="1"/>
    </location>
</feature>